<dbReference type="Pfam" id="PF11274">
    <property type="entry name" value="DUF3074"/>
    <property type="match status" value="1"/>
</dbReference>
<feature type="compositionally biased region" description="Basic and acidic residues" evidence="1">
    <location>
        <begin position="581"/>
        <end position="596"/>
    </location>
</feature>
<dbReference type="InterPro" id="IPR023393">
    <property type="entry name" value="START-like_dom_sf"/>
</dbReference>
<reference evidence="3" key="1">
    <citation type="journal article" date="2020" name="Stud. Mycol.">
        <title>101 Dothideomycetes genomes: a test case for predicting lifestyles and emergence of pathogens.</title>
        <authorList>
            <person name="Haridas S."/>
            <person name="Albert R."/>
            <person name="Binder M."/>
            <person name="Bloem J."/>
            <person name="Labutti K."/>
            <person name="Salamov A."/>
            <person name="Andreopoulos B."/>
            <person name="Baker S."/>
            <person name="Barry K."/>
            <person name="Bills G."/>
            <person name="Bluhm B."/>
            <person name="Cannon C."/>
            <person name="Castanera R."/>
            <person name="Culley D."/>
            <person name="Daum C."/>
            <person name="Ezra D."/>
            <person name="Gonzalez J."/>
            <person name="Henrissat B."/>
            <person name="Kuo A."/>
            <person name="Liang C."/>
            <person name="Lipzen A."/>
            <person name="Lutzoni F."/>
            <person name="Magnuson J."/>
            <person name="Mondo S."/>
            <person name="Nolan M."/>
            <person name="Ohm R."/>
            <person name="Pangilinan J."/>
            <person name="Park H.-J."/>
            <person name="Ramirez L."/>
            <person name="Alfaro M."/>
            <person name="Sun H."/>
            <person name="Tritt A."/>
            <person name="Yoshinaga Y."/>
            <person name="Zwiers L.-H."/>
            <person name="Turgeon B."/>
            <person name="Goodwin S."/>
            <person name="Spatafora J."/>
            <person name="Crous P."/>
            <person name="Grigoriev I."/>
        </authorList>
    </citation>
    <scope>NUCLEOTIDE SEQUENCE</scope>
    <source>
        <strain evidence="3">CBS 116005</strain>
    </source>
</reference>
<evidence type="ECO:0000256" key="1">
    <source>
        <dbReference type="SAM" id="MobiDB-lite"/>
    </source>
</evidence>
<feature type="compositionally biased region" description="Polar residues" evidence="1">
    <location>
        <begin position="360"/>
        <end position="378"/>
    </location>
</feature>
<feature type="compositionally biased region" description="Basic and acidic residues" evidence="1">
    <location>
        <begin position="489"/>
        <end position="574"/>
    </location>
</feature>
<proteinExistence type="predicted"/>
<evidence type="ECO:0000259" key="2">
    <source>
        <dbReference type="Pfam" id="PF11274"/>
    </source>
</evidence>
<dbReference type="PANTHER" id="PTHR40370:SF1">
    <property type="entry name" value="DUF3074 DOMAIN-CONTAINING PROTEIN"/>
    <property type="match status" value="1"/>
</dbReference>
<organism evidence="3 4">
    <name type="scientific">Teratosphaeria nubilosa</name>
    <dbReference type="NCBI Taxonomy" id="161662"/>
    <lineage>
        <taxon>Eukaryota</taxon>
        <taxon>Fungi</taxon>
        <taxon>Dikarya</taxon>
        <taxon>Ascomycota</taxon>
        <taxon>Pezizomycotina</taxon>
        <taxon>Dothideomycetes</taxon>
        <taxon>Dothideomycetidae</taxon>
        <taxon>Mycosphaerellales</taxon>
        <taxon>Teratosphaeriaceae</taxon>
        <taxon>Teratosphaeria</taxon>
    </lineage>
</organism>
<keyword evidence="4" id="KW-1185">Reference proteome</keyword>
<dbReference type="InterPro" id="IPR024500">
    <property type="entry name" value="DUF3074"/>
</dbReference>
<dbReference type="SUPFAM" id="SSF55961">
    <property type="entry name" value="Bet v1-like"/>
    <property type="match status" value="1"/>
</dbReference>
<feature type="region of interest" description="Disordered" evidence="1">
    <location>
        <begin position="43"/>
        <end position="88"/>
    </location>
</feature>
<accession>A0A6G1LMV7</accession>
<feature type="compositionally biased region" description="Polar residues" evidence="1">
    <location>
        <begin position="467"/>
        <end position="483"/>
    </location>
</feature>
<feature type="region of interest" description="Disordered" evidence="1">
    <location>
        <begin position="335"/>
        <end position="397"/>
    </location>
</feature>
<dbReference type="Proteomes" id="UP000799436">
    <property type="component" value="Unassembled WGS sequence"/>
</dbReference>
<gene>
    <name evidence="3" type="ORF">EJ03DRAFT_249833</name>
</gene>
<evidence type="ECO:0000313" key="4">
    <source>
        <dbReference type="Proteomes" id="UP000799436"/>
    </source>
</evidence>
<name>A0A6G1LMV7_9PEZI</name>
<dbReference type="EMBL" id="ML995809">
    <property type="protein sequence ID" value="KAF2773919.1"/>
    <property type="molecule type" value="Genomic_DNA"/>
</dbReference>
<feature type="non-terminal residue" evidence="3">
    <location>
        <position position="631"/>
    </location>
</feature>
<dbReference type="AlphaFoldDB" id="A0A6G1LMV7"/>
<dbReference type="PANTHER" id="PTHR40370">
    <property type="entry name" value="EXPRESSED PROTEIN"/>
    <property type="match status" value="1"/>
</dbReference>
<feature type="region of interest" description="Disordered" evidence="1">
    <location>
        <begin position="433"/>
        <end position="596"/>
    </location>
</feature>
<protein>
    <recommendedName>
        <fullName evidence="2">DUF3074 domain-containing protein</fullName>
    </recommendedName>
</protein>
<evidence type="ECO:0000313" key="3">
    <source>
        <dbReference type="EMBL" id="KAF2773919.1"/>
    </source>
</evidence>
<dbReference type="OrthoDB" id="5403181at2759"/>
<feature type="compositionally biased region" description="Basic and acidic residues" evidence="1">
    <location>
        <begin position="79"/>
        <end position="88"/>
    </location>
</feature>
<feature type="domain" description="DUF3074" evidence="2">
    <location>
        <begin position="120"/>
        <end position="327"/>
    </location>
</feature>
<sequence length="631" mass="70707">MADIHEALKWLSPTSWSDVPVDDLADYLSDSFNAGELLCNSVPLPPDGESFHSSRPHHKKPNQAKSSKEMHPSTARPNAPHESHAELQHHWGKPMKFKESNNPHHVALYKMAGKDRHGAWFARRSVHEGLSFTKFKRAMQREFAHSLTQTGPPGTGAVRGLAADRRLEEKTEEGVGKIEVYQLSAQMPKPVTPRHFWELLMTSDNALGVKSESEALEGNKHVPRHYMIVSRPIEHPDTQNSSFVRGQYESVEMIREIPLHQAAQKTSEAKGGHEDTNGMTDEHAELNPVEWIMITRSDPGGGIPRFMVERGTPDAMLGDVTKFLDWATAFDEVPDADEDAEAQQSISEGAPSGHDGPESTPVTSASEPQTYGSASQETIPPPRAQTEPAVSEQQQGEEGGILTNAAHAIGTGIAAYAPASVSEQVQHYLHPDDERALNDNDSDDSSDTSSADSFMSAEEMRRMSTAPEAQSTDALSVASNTSELAAAKGIDKKDLSQHDKEVMKLMQKREKLDRKLAKKKEEEYEKMKKAQAKDDTEQEKTKSKVEKEMQKAEEKHKKEIEKLEHKKEREMRKAEQKRKKKDDAHKLSMVSRERDEYQSNLETFKKENKMLIDRVEELQRENTILAQRLGK</sequence>
<dbReference type="Gene3D" id="3.30.530.20">
    <property type="match status" value="1"/>
</dbReference>